<keyword evidence="1" id="KW-0812">Transmembrane</keyword>
<sequence>INLFRILFLLITCTYASKFQVFEYTKAPIISLKLTNAKIVKGNFNLVHTINITEYEIYYNQIKEAMTLDVKDDIKTDIWYPSIKTLQNKIQNNFKNLKVKRSKRSINWIGSALKWLTGIPDHEDMVIVNDYINKVLMNNNKQVVINQQINNKIKELVTYINNITIKQRNNIAQLMYFKLQRLEKELEEIIYSIHWSKTNIINSLLLTDEEIELAIQLLDESEFPYKTKEDALNYATVKIGIIENNLVYIIDIPMTDKIVYEALLIKVNQAINKPVKIEYNKILINETTTFGIKNQCNTVNDLILCSPEDLVDITNSTCLPNIIRSRNSTCNHLPKTNQQELEEVQEGLILLNNYDGKIYTTCNNVDYQLKGTFIIKFQNCTVTVQDKSFKARTVKNYEVLPASHQNLQINKVKSIFSDEIHQMQFNNTEEINKLKDHSVIVWTSNFILIYGSIVIIMVIIIIYKYKNTKTINLVNHRDDASPRRDQLCTDVP</sequence>
<dbReference type="Pfam" id="PF07253">
    <property type="entry name" value="Gypsy"/>
    <property type="match status" value="1"/>
</dbReference>
<accession>U5EMP1</accession>
<feature type="transmembrane region" description="Helical" evidence="1">
    <location>
        <begin position="439"/>
        <end position="463"/>
    </location>
</feature>
<feature type="signal peptide" evidence="2">
    <location>
        <begin position="1"/>
        <end position="16"/>
    </location>
</feature>
<proteinExistence type="evidence at transcript level"/>
<name>U5EMP1_9DIPT</name>
<dbReference type="EMBL" id="GANO01000933">
    <property type="protein sequence ID" value="JAB58938.1"/>
    <property type="molecule type" value="mRNA"/>
</dbReference>
<evidence type="ECO:0000256" key="2">
    <source>
        <dbReference type="SAM" id="SignalP"/>
    </source>
</evidence>
<dbReference type="InterPro" id="IPR009882">
    <property type="entry name" value="Gypsy"/>
</dbReference>
<feature type="chain" id="PRO_5004659621" evidence="2">
    <location>
        <begin position="17"/>
        <end position="492"/>
    </location>
</feature>
<protein>
    <submittedName>
        <fullName evidence="3">Putative retrovirus-like env glycoprotein wolbachia endosymbiont</fullName>
    </submittedName>
</protein>
<keyword evidence="2" id="KW-0732">Signal</keyword>
<evidence type="ECO:0000256" key="1">
    <source>
        <dbReference type="SAM" id="Phobius"/>
    </source>
</evidence>
<dbReference type="AlphaFoldDB" id="U5EMP1"/>
<organism evidence="3">
    <name type="scientific">Corethrella appendiculata</name>
    <dbReference type="NCBI Taxonomy" id="1370023"/>
    <lineage>
        <taxon>Eukaryota</taxon>
        <taxon>Metazoa</taxon>
        <taxon>Ecdysozoa</taxon>
        <taxon>Arthropoda</taxon>
        <taxon>Hexapoda</taxon>
        <taxon>Insecta</taxon>
        <taxon>Pterygota</taxon>
        <taxon>Neoptera</taxon>
        <taxon>Endopterygota</taxon>
        <taxon>Diptera</taxon>
        <taxon>Nematocera</taxon>
        <taxon>Culicoidea</taxon>
        <taxon>Chaoboridae</taxon>
        <taxon>Corethrella</taxon>
    </lineage>
</organism>
<evidence type="ECO:0000313" key="3">
    <source>
        <dbReference type="EMBL" id="JAB58938.1"/>
    </source>
</evidence>
<feature type="non-terminal residue" evidence="3">
    <location>
        <position position="492"/>
    </location>
</feature>
<keyword evidence="1" id="KW-1133">Transmembrane helix</keyword>
<feature type="non-terminal residue" evidence="3">
    <location>
        <position position="1"/>
    </location>
</feature>
<keyword evidence="1" id="KW-0472">Membrane</keyword>
<reference evidence="3" key="1">
    <citation type="journal article" date="2014" name="Insect Biochem. Mol. Biol.">
        <title>An insight into the sialome of the frog biting fly, Corethrella appendiculata.</title>
        <authorList>
            <person name="Ribeiro J.M.C."/>
            <person name="Chagas A.C."/>
            <person name="Pham V.M."/>
            <person name="Lounibos L.P."/>
            <person name="Calvo E."/>
        </authorList>
    </citation>
    <scope>NUCLEOTIDE SEQUENCE</scope>
    <source>
        <tissue evidence="3">Salivary glands</tissue>
    </source>
</reference>